<keyword evidence="1" id="KW-0479">Metal-binding</keyword>
<reference evidence="5 6" key="1">
    <citation type="submission" date="2024-06" db="EMBL/GenBank/DDBJ databases">
        <title>Complete genome of Phlyctema vagabunda strain 19-DSS-EL-015.</title>
        <authorList>
            <person name="Fiorenzani C."/>
        </authorList>
    </citation>
    <scope>NUCLEOTIDE SEQUENCE [LARGE SCALE GENOMIC DNA]</scope>
    <source>
        <strain evidence="5 6">19-DSS-EL-015</strain>
    </source>
</reference>
<evidence type="ECO:0000256" key="2">
    <source>
        <dbReference type="ARBA" id="ARBA00023242"/>
    </source>
</evidence>
<evidence type="ECO:0000259" key="4">
    <source>
        <dbReference type="PROSITE" id="PS50048"/>
    </source>
</evidence>
<dbReference type="PROSITE" id="PS50048">
    <property type="entry name" value="ZN2_CY6_FUNGAL_2"/>
    <property type="match status" value="1"/>
</dbReference>
<dbReference type="InterPro" id="IPR001138">
    <property type="entry name" value="Zn2Cys6_DnaBD"/>
</dbReference>
<feature type="compositionally biased region" description="Low complexity" evidence="3">
    <location>
        <begin position="10"/>
        <end position="21"/>
    </location>
</feature>
<dbReference type="EMBL" id="JBFCZG010000003">
    <property type="protein sequence ID" value="KAL3425162.1"/>
    <property type="molecule type" value="Genomic_DNA"/>
</dbReference>
<dbReference type="SMART" id="SM00066">
    <property type="entry name" value="GAL4"/>
    <property type="match status" value="1"/>
</dbReference>
<protein>
    <recommendedName>
        <fullName evidence="4">Zn(2)-C6 fungal-type domain-containing protein</fullName>
    </recommendedName>
</protein>
<feature type="region of interest" description="Disordered" evidence="3">
    <location>
        <begin position="1"/>
        <end position="34"/>
    </location>
</feature>
<accession>A0ABR4PPA3</accession>
<dbReference type="Pfam" id="PF00172">
    <property type="entry name" value="Zn_clus"/>
    <property type="match status" value="1"/>
</dbReference>
<dbReference type="InterPro" id="IPR050797">
    <property type="entry name" value="Carb_Metab_Trans_Reg"/>
</dbReference>
<name>A0ABR4PPA3_9HELO</name>
<dbReference type="Pfam" id="PF04082">
    <property type="entry name" value="Fungal_trans"/>
    <property type="match status" value="1"/>
</dbReference>
<dbReference type="PROSITE" id="PS00463">
    <property type="entry name" value="ZN2_CY6_FUNGAL_1"/>
    <property type="match status" value="1"/>
</dbReference>
<dbReference type="CDD" id="cd00067">
    <property type="entry name" value="GAL4"/>
    <property type="match status" value="1"/>
</dbReference>
<feature type="domain" description="Zn(2)-C6 fungal-type" evidence="4">
    <location>
        <begin position="55"/>
        <end position="86"/>
    </location>
</feature>
<evidence type="ECO:0000256" key="3">
    <source>
        <dbReference type="SAM" id="MobiDB-lite"/>
    </source>
</evidence>
<evidence type="ECO:0000256" key="1">
    <source>
        <dbReference type="ARBA" id="ARBA00022723"/>
    </source>
</evidence>
<evidence type="ECO:0000313" key="5">
    <source>
        <dbReference type="EMBL" id="KAL3425162.1"/>
    </source>
</evidence>
<feature type="compositionally biased region" description="Polar residues" evidence="3">
    <location>
        <begin position="154"/>
        <end position="183"/>
    </location>
</feature>
<organism evidence="5 6">
    <name type="scientific">Phlyctema vagabunda</name>
    <dbReference type="NCBI Taxonomy" id="108571"/>
    <lineage>
        <taxon>Eukaryota</taxon>
        <taxon>Fungi</taxon>
        <taxon>Dikarya</taxon>
        <taxon>Ascomycota</taxon>
        <taxon>Pezizomycotina</taxon>
        <taxon>Leotiomycetes</taxon>
        <taxon>Helotiales</taxon>
        <taxon>Dermateaceae</taxon>
        <taxon>Phlyctema</taxon>
    </lineage>
</organism>
<keyword evidence="2" id="KW-0539">Nucleus</keyword>
<proteinExistence type="predicted"/>
<evidence type="ECO:0000313" key="6">
    <source>
        <dbReference type="Proteomes" id="UP001629113"/>
    </source>
</evidence>
<feature type="region of interest" description="Disordered" evidence="3">
    <location>
        <begin position="118"/>
        <end position="137"/>
    </location>
</feature>
<dbReference type="InterPro" id="IPR007219">
    <property type="entry name" value="XnlR_reg_dom"/>
</dbReference>
<dbReference type="Proteomes" id="UP001629113">
    <property type="component" value="Unassembled WGS sequence"/>
</dbReference>
<feature type="region of interest" description="Disordered" evidence="3">
    <location>
        <begin position="147"/>
        <end position="183"/>
    </location>
</feature>
<feature type="compositionally biased region" description="Polar residues" evidence="3">
    <location>
        <begin position="22"/>
        <end position="31"/>
    </location>
</feature>
<dbReference type="Gene3D" id="4.10.240.10">
    <property type="entry name" value="Zn(2)-C6 fungal-type DNA-binding domain"/>
    <property type="match status" value="1"/>
</dbReference>
<sequence>MSRGAYFRSANDNTTTQANDTMSDNGSSTGINRRRIKLETRFGSARQSRSRKDRPCDLCRNRKSACVISVKPPCRLCETRGLECTFASEPIRRAHSTKSSSSVAEDAAAIDNTPIDETAEELSDRPQLPPAPSIQPQLPAIHSASRSYLPFTPETPSQSTSTGEVLTDLSQSPEFSSTFTSPQRIYYPSPKSVDTALAATASEYTLEDGENKTAHFIGLSGEQDTDLLASIRYNVCNETRFVDFHIHKVFSGDSTHQSPPIHFYMLNDKFPERDQKAKRHASDAIERHVNGHGDALLRLYFRFVHPMFPILSKARTLRSYASDKLSLPASLRGAIYGLGCAYWDQDETLKGRTRITQPELFEYAHAALNRELDSPKLSTLQACLLVIHEQPDVTGTTESPKVWTYACQATACAQSLGLHQDPSYWKIEAWEKCLRKKLWWAVYYTDKWSSLNHGNPSHILPDSFDTSELRYEDLACDEDVIGLPGWSLIEARDRSYKAHDAARFLESIKLSRILDNLLDNSFTLQAYCQTLRKSDQDRLLTAERYHIQINDRLSMLPRSLVMDYSPVEKENMNGALHVTFFAVRFMVLRALMAPATATSKADPTSRLCQKFQLGLQEGQRFVEFMSGVRTMDVRVFWSRHSRTNLVICANFLIYLFFGASTAVQVKEAYDMLQRFHTDLRFLADVADWSTIGLVRPALLRVESFFQSAAEGIRVAGND</sequence>
<keyword evidence="6" id="KW-1185">Reference proteome</keyword>
<dbReference type="CDD" id="cd12148">
    <property type="entry name" value="fungal_TF_MHR"/>
    <property type="match status" value="1"/>
</dbReference>
<dbReference type="SUPFAM" id="SSF57701">
    <property type="entry name" value="Zn2/Cys6 DNA-binding domain"/>
    <property type="match status" value="1"/>
</dbReference>
<dbReference type="PANTHER" id="PTHR31668:SF23">
    <property type="entry name" value="ZN(II)2CYS6 TRANSCRIPTION FACTOR (EUROFUNG)"/>
    <property type="match status" value="1"/>
</dbReference>
<dbReference type="PANTHER" id="PTHR31668">
    <property type="entry name" value="GLUCOSE TRANSPORT TRANSCRIPTION REGULATOR RGT1-RELATED-RELATED"/>
    <property type="match status" value="1"/>
</dbReference>
<comment type="caution">
    <text evidence="5">The sequence shown here is derived from an EMBL/GenBank/DDBJ whole genome shotgun (WGS) entry which is preliminary data.</text>
</comment>
<dbReference type="InterPro" id="IPR036864">
    <property type="entry name" value="Zn2-C6_fun-type_DNA-bd_sf"/>
</dbReference>
<dbReference type="SMART" id="SM00906">
    <property type="entry name" value="Fungal_trans"/>
    <property type="match status" value="1"/>
</dbReference>
<gene>
    <name evidence="5" type="ORF">PVAG01_04443</name>
</gene>